<evidence type="ECO:0000313" key="2">
    <source>
        <dbReference type="Proteomes" id="UP000299102"/>
    </source>
</evidence>
<sequence>MPSTERAVRLRSSICLRSDVSLGDFQLEYDAPTTRTPADGRMMTLWDLDLKSPSLRIRTGQTLLTIVVFTRFFCGVTHAHSYLQRRHQYVAGLLEGNRIFNGGRSEYWKAMREWAN</sequence>
<accession>A0A4C1VU46</accession>
<proteinExistence type="predicted"/>
<dbReference type="EMBL" id="BGZK01000414">
    <property type="protein sequence ID" value="GBP42241.1"/>
    <property type="molecule type" value="Genomic_DNA"/>
</dbReference>
<dbReference type="AlphaFoldDB" id="A0A4C1VU46"/>
<comment type="caution">
    <text evidence="1">The sequence shown here is derived from an EMBL/GenBank/DDBJ whole genome shotgun (WGS) entry which is preliminary data.</text>
</comment>
<evidence type="ECO:0000313" key="1">
    <source>
        <dbReference type="EMBL" id="GBP42241.1"/>
    </source>
</evidence>
<name>A0A4C1VU46_EUMVA</name>
<protein>
    <submittedName>
        <fullName evidence="1">Uncharacterized protein</fullName>
    </submittedName>
</protein>
<reference evidence="1 2" key="1">
    <citation type="journal article" date="2019" name="Commun. Biol.">
        <title>The bagworm genome reveals a unique fibroin gene that provides high tensile strength.</title>
        <authorList>
            <person name="Kono N."/>
            <person name="Nakamura H."/>
            <person name="Ohtoshi R."/>
            <person name="Tomita M."/>
            <person name="Numata K."/>
            <person name="Arakawa K."/>
        </authorList>
    </citation>
    <scope>NUCLEOTIDE SEQUENCE [LARGE SCALE GENOMIC DNA]</scope>
</reference>
<keyword evidence="2" id="KW-1185">Reference proteome</keyword>
<gene>
    <name evidence="1" type="ORF">EVAR_29838_1</name>
</gene>
<dbReference type="Proteomes" id="UP000299102">
    <property type="component" value="Unassembled WGS sequence"/>
</dbReference>
<organism evidence="1 2">
    <name type="scientific">Eumeta variegata</name>
    <name type="common">Bagworm moth</name>
    <name type="synonym">Eumeta japonica</name>
    <dbReference type="NCBI Taxonomy" id="151549"/>
    <lineage>
        <taxon>Eukaryota</taxon>
        <taxon>Metazoa</taxon>
        <taxon>Ecdysozoa</taxon>
        <taxon>Arthropoda</taxon>
        <taxon>Hexapoda</taxon>
        <taxon>Insecta</taxon>
        <taxon>Pterygota</taxon>
        <taxon>Neoptera</taxon>
        <taxon>Endopterygota</taxon>
        <taxon>Lepidoptera</taxon>
        <taxon>Glossata</taxon>
        <taxon>Ditrysia</taxon>
        <taxon>Tineoidea</taxon>
        <taxon>Psychidae</taxon>
        <taxon>Oiketicinae</taxon>
        <taxon>Eumeta</taxon>
    </lineage>
</organism>